<dbReference type="Gene3D" id="3.30.2000.30">
    <property type="match status" value="1"/>
</dbReference>
<dbReference type="InterPro" id="IPR053745">
    <property type="entry name" value="Viral_Tail_Comp_sf"/>
</dbReference>
<name>A0A1Y5T5M6_9RHOB</name>
<evidence type="ECO:0000313" key="2">
    <source>
        <dbReference type="Proteomes" id="UP000193900"/>
    </source>
</evidence>
<dbReference type="Proteomes" id="UP000193900">
    <property type="component" value="Unassembled WGS sequence"/>
</dbReference>
<proteinExistence type="predicted"/>
<keyword evidence="2" id="KW-1185">Reference proteome</keyword>
<gene>
    <name evidence="1" type="ORF">ROA7023_02445</name>
</gene>
<sequence length="136" mass="14138">MTYGVSVALQGAVYTALTVDVALAALAGDAIYDAVPPGEAPDLYVVLGPETVRDRSDVTGRGARHAFTVSVISTAQGFARAKAAAGAVSDTLSGADLTLARGRLVSLAFHRARAAKTGRNDIRQIDLVFHARVEDD</sequence>
<evidence type="ECO:0000313" key="1">
    <source>
        <dbReference type="EMBL" id="SLN54485.1"/>
    </source>
</evidence>
<protein>
    <recommendedName>
        <fullName evidence="3">Gene transfer agent protein</fullName>
    </recommendedName>
</protein>
<organism evidence="1 2">
    <name type="scientific">Roseisalinus antarcticus</name>
    <dbReference type="NCBI Taxonomy" id="254357"/>
    <lineage>
        <taxon>Bacteria</taxon>
        <taxon>Pseudomonadati</taxon>
        <taxon>Pseudomonadota</taxon>
        <taxon>Alphaproteobacteria</taxon>
        <taxon>Rhodobacterales</taxon>
        <taxon>Roseobacteraceae</taxon>
        <taxon>Roseisalinus</taxon>
    </lineage>
</organism>
<evidence type="ECO:0008006" key="3">
    <source>
        <dbReference type="Google" id="ProtNLM"/>
    </source>
</evidence>
<dbReference type="OrthoDB" id="7644395at2"/>
<dbReference type="Pfam" id="PF11367">
    <property type="entry name" value="Tail_completion_gp17"/>
    <property type="match status" value="1"/>
</dbReference>
<dbReference type="InterPro" id="IPR021508">
    <property type="entry name" value="Gp17-like"/>
</dbReference>
<accession>A0A1Y5T5M6</accession>
<dbReference type="RefSeq" id="WP_085879290.1">
    <property type="nucleotide sequence ID" value="NZ_FWFZ01000011.1"/>
</dbReference>
<dbReference type="EMBL" id="FWFZ01000011">
    <property type="protein sequence ID" value="SLN54485.1"/>
    <property type="molecule type" value="Genomic_DNA"/>
</dbReference>
<dbReference type="AlphaFoldDB" id="A0A1Y5T5M6"/>
<reference evidence="1 2" key="1">
    <citation type="submission" date="2017-03" db="EMBL/GenBank/DDBJ databases">
        <authorList>
            <person name="Afonso C.L."/>
            <person name="Miller P.J."/>
            <person name="Scott M.A."/>
            <person name="Spackman E."/>
            <person name="Goraichik I."/>
            <person name="Dimitrov K.M."/>
            <person name="Suarez D.L."/>
            <person name="Swayne D.E."/>
        </authorList>
    </citation>
    <scope>NUCLEOTIDE SEQUENCE [LARGE SCALE GENOMIC DNA]</scope>
    <source>
        <strain evidence="1 2">CECT 7023</strain>
    </source>
</reference>